<dbReference type="RefSeq" id="WP_075061985.1">
    <property type="nucleotide sequence ID" value="NZ_LGCL01000016.1"/>
</dbReference>
<protein>
    <submittedName>
        <fullName evidence="3">Glycosyl transferase family 2</fullName>
    </submittedName>
</protein>
<reference evidence="3 4" key="1">
    <citation type="submission" date="2015-07" db="EMBL/GenBank/DDBJ databases">
        <title>Genome sequence of Ornatilinea apprima DSM 23815.</title>
        <authorList>
            <person name="Hemp J."/>
            <person name="Ward L.M."/>
            <person name="Pace L.A."/>
            <person name="Fischer W.W."/>
        </authorList>
    </citation>
    <scope>NUCLEOTIDE SEQUENCE [LARGE SCALE GENOMIC DNA]</scope>
    <source>
        <strain evidence="3 4">P3M-1</strain>
    </source>
</reference>
<dbReference type="OrthoDB" id="9810303at2"/>
<name>A0A0P6XEV7_9CHLR</name>
<dbReference type="CDD" id="cd04179">
    <property type="entry name" value="DPM_DPG-synthase_like"/>
    <property type="match status" value="1"/>
</dbReference>
<evidence type="ECO:0000259" key="2">
    <source>
        <dbReference type="Pfam" id="PF00535"/>
    </source>
</evidence>
<dbReference type="InterPro" id="IPR029044">
    <property type="entry name" value="Nucleotide-diphossugar_trans"/>
</dbReference>
<comment type="caution">
    <text evidence="3">The sequence shown here is derived from an EMBL/GenBank/DDBJ whole genome shotgun (WGS) entry which is preliminary data.</text>
</comment>
<dbReference type="InterPro" id="IPR001173">
    <property type="entry name" value="Glyco_trans_2-like"/>
</dbReference>
<keyword evidence="4" id="KW-1185">Reference proteome</keyword>
<keyword evidence="1" id="KW-0472">Membrane</keyword>
<feature type="domain" description="Glycosyltransferase 2-like" evidence="2">
    <location>
        <begin position="12"/>
        <end position="173"/>
    </location>
</feature>
<dbReference type="PANTHER" id="PTHR48090">
    <property type="entry name" value="UNDECAPRENYL-PHOSPHATE 4-DEOXY-4-FORMAMIDO-L-ARABINOSE TRANSFERASE-RELATED"/>
    <property type="match status" value="1"/>
</dbReference>
<organism evidence="3 4">
    <name type="scientific">Ornatilinea apprima</name>
    <dbReference type="NCBI Taxonomy" id="1134406"/>
    <lineage>
        <taxon>Bacteria</taxon>
        <taxon>Bacillati</taxon>
        <taxon>Chloroflexota</taxon>
        <taxon>Anaerolineae</taxon>
        <taxon>Anaerolineales</taxon>
        <taxon>Anaerolineaceae</taxon>
        <taxon>Ornatilinea</taxon>
    </lineage>
</organism>
<keyword evidence="1" id="KW-1133">Transmembrane helix</keyword>
<feature type="transmembrane region" description="Helical" evidence="1">
    <location>
        <begin position="249"/>
        <end position="275"/>
    </location>
</feature>
<dbReference type="Proteomes" id="UP000050417">
    <property type="component" value="Unassembled WGS sequence"/>
</dbReference>
<dbReference type="AlphaFoldDB" id="A0A0P6XEV7"/>
<dbReference type="PANTHER" id="PTHR48090:SF7">
    <property type="entry name" value="RFBJ PROTEIN"/>
    <property type="match status" value="1"/>
</dbReference>
<keyword evidence="3" id="KW-0808">Transferase</keyword>
<gene>
    <name evidence="3" type="ORF">ADN00_05580</name>
</gene>
<proteinExistence type="predicted"/>
<feature type="transmembrane region" description="Helical" evidence="1">
    <location>
        <begin position="281"/>
        <end position="304"/>
    </location>
</feature>
<dbReference type="GO" id="GO:0016740">
    <property type="term" value="F:transferase activity"/>
    <property type="evidence" value="ECO:0007669"/>
    <property type="project" value="UniProtKB-KW"/>
</dbReference>
<dbReference type="STRING" id="1134406.ADN00_05580"/>
<sequence length="328" mass="36405">MRNPTSVPRVAVIIPGYRCETTISAVIQSLPDWVASIIYVDDDSPDDALEVVRGLQSSNPRITILQHAANQGVGGAVLSGYREAVAQGADVLVKMDSDGQMDPQYLPKLLQPILEGKADYTKGNRFLHFSKISAMPFLRRLGNVGLSFLVKAASGYWNVFDPTNGYTALHAAVFPLLDCERVDRRFFFESSLLAELGILRAVVRDVPIPARYGKEKSSLSELDALVNFPFRLAKKFLRRILIQYFVRDFSAFSLFLILGLMLMIFGVGWGAYYWWQSIQQGVPATTGTVMIAVLPLMVGIELIIQSIALDIHNVPSEPIQSQFTAGFW</sequence>
<evidence type="ECO:0000313" key="4">
    <source>
        <dbReference type="Proteomes" id="UP000050417"/>
    </source>
</evidence>
<accession>A0A0P6XEV7</accession>
<dbReference type="Gene3D" id="3.90.550.10">
    <property type="entry name" value="Spore Coat Polysaccharide Biosynthesis Protein SpsA, Chain A"/>
    <property type="match status" value="1"/>
</dbReference>
<dbReference type="EMBL" id="LGCL01000016">
    <property type="protein sequence ID" value="KPL78715.1"/>
    <property type="molecule type" value="Genomic_DNA"/>
</dbReference>
<dbReference type="SUPFAM" id="SSF53448">
    <property type="entry name" value="Nucleotide-diphospho-sugar transferases"/>
    <property type="match status" value="1"/>
</dbReference>
<evidence type="ECO:0000313" key="3">
    <source>
        <dbReference type="EMBL" id="KPL78715.1"/>
    </source>
</evidence>
<dbReference type="Pfam" id="PF00535">
    <property type="entry name" value="Glycos_transf_2"/>
    <property type="match status" value="1"/>
</dbReference>
<dbReference type="InterPro" id="IPR050256">
    <property type="entry name" value="Glycosyltransferase_2"/>
</dbReference>
<dbReference type="PATRIC" id="fig|1134406.4.peg.1593"/>
<keyword evidence="1" id="KW-0812">Transmembrane</keyword>
<evidence type="ECO:0000256" key="1">
    <source>
        <dbReference type="SAM" id="Phobius"/>
    </source>
</evidence>